<feature type="transmembrane region" description="Helical" evidence="2">
    <location>
        <begin position="156"/>
        <end position="174"/>
    </location>
</feature>
<dbReference type="InterPro" id="IPR021385">
    <property type="entry name" value="DUF3017"/>
</dbReference>
<reference evidence="3 4" key="1">
    <citation type="journal article" date="2019" name="Int. J. Syst. Evol. Microbiol.">
        <title>The Global Catalogue of Microorganisms (GCM) 10K type strain sequencing project: providing services to taxonomists for standard genome sequencing and annotation.</title>
        <authorList>
            <consortium name="The Broad Institute Genomics Platform"/>
            <consortium name="The Broad Institute Genome Sequencing Center for Infectious Disease"/>
            <person name="Wu L."/>
            <person name="Ma J."/>
        </authorList>
    </citation>
    <scope>NUCLEOTIDE SEQUENCE [LARGE SCALE GENOMIC DNA]</scope>
    <source>
        <strain evidence="3 4">JCM 6307</strain>
    </source>
</reference>
<feature type="compositionally biased region" description="Low complexity" evidence="1">
    <location>
        <begin position="16"/>
        <end position="45"/>
    </location>
</feature>
<evidence type="ECO:0000313" key="4">
    <source>
        <dbReference type="Proteomes" id="UP001501358"/>
    </source>
</evidence>
<evidence type="ECO:0008006" key="5">
    <source>
        <dbReference type="Google" id="ProtNLM"/>
    </source>
</evidence>
<dbReference type="Proteomes" id="UP001501358">
    <property type="component" value="Unassembled WGS sequence"/>
</dbReference>
<evidence type="ECO:0000256" key="1">
    <source>
        <dbReference type="SAM" id="MobiDB-lite"/>
    </source>
</evidence>
<protein>
    <recommendedName>
        <fullName evidence="5">Integral membrane protein</fullName>
    </recommendedName>
</protein>
<keyword evidence="2" id="KW-0812">Transmembrane</keyword>
<comment type="caution">
    <text evidence="3">The sequence shown here is derived from an EMBL/GenBank/DDBJ whole genome shotgun (WGS) entry which is preliminary data.</text>
</comment>
<keyword evidence="2" id="KW-0472">Membrane</keyword>
<keyword evidence="2" id="KW-1133">Transmembrane helix</keyword>
<evidence type="ECO:0000313" key="3">
    <source>
        <dbReference type="EMBL" id="GAA2505204.1"/>
    </source>
</evidence>
<proteinExistence type="predicted"/>
<name>A0ABN3MPT3_9ACTN</name>
<dbReference type="Pfam" id="PF11222">
    <property type="entry name" value="DUF3017"/>
    <property type="match status" value="1"/>
</dbReference>
<feature type="transmembrane region" description="Helical" evidence="2">
    <location>
        <begin position="126"/>
        <end position="149"/>
    </location>
</feature>
<gene>
    <name evidence="3" type="ORF">GCM10010406_47410</name>
</gene>
<accession>A0ABN3MPT3</accession>
<sequence length="193" mass="19202">MGTTDRAEGQARPGETAADGAGAAGAHGAARTADAAGADGTAGVDGTDRTGADTAAADARLDEAHLTGGRAPDRSAGTARPEGGGRAAGGEAPAPARQWPMLVVAGGFALGLLVTAFGGFRAGALIMGMSMLAGAGMRWSLPAVGLLAVRSRFTDVITYSVFGTAIVLLALMIQPDPVLEIPFLEDAVRFAVR</sequence>
<keyword evidence="4" id="KW-1185">Reference proteome</keyword>
<organism evidence="3 4">
    <name type="scientific">Streptomyces thermolineatus</name>
    <dbReference type="NCBI Taxonomy" id="44033"/>
    <lineage>
        <taxon>Bacteria</taxon>
        <taxon>Bacillati</taxon>
        <taxon>Actinomycetota</taxon>
        <taxon>Actinomycetes</taxon>
        <taxon>Kitasatosporales</taxon>
        <taxon>Streptomycetaceae</taxon>
        <taxon>Streptomyces</taxon>
    </lineage>
</organism>
<evidence type="ECO:0000256" key="2">
    <source>
        <dbReference type="SAM" id="Phobius"/>
    </source>
</evidence>
<dbReference type="EMBL" id="BAAATA010000037">
    <property type="protein sequence ID" value="GAA2505204.1"/>
    <property type="molecule type" value="Genomic_DNA"/>
</dbReference>
<feature type="region of interest" description="Disordered" evidence="1">
    <location>
        <begin position="1"/>
        <end position="93"/>
    </location>
</feature>
<feature type="transmembrane region" description="Helical" evidence="2">
    <location>
        <begin position="99"/>
        <end position="120"/>
    </location>
</feature>